<feature type="compositionally biased region" description="Polar residues" evidence="1">
    <location>
        <begin position="349"/>
        <end position="363"/>
    </location>
</feature>
<sequence length="680" mass="75567">MLLRLLFYPSMLKAFINTKNAFDPYNLLCLSCGCVLMQTSPTTSSAHSLVPPTTILVSIRPSPLPSPRTPFRTRVRHQSLGIEAPRRADPTSSKFGDSIWSLGRRSCVCGRGAYVKGRSLSFASSDSLSSLPSSTSCIGLNPSSVASPTLPHPANDARISNTRCSSSMNIEPLSSRGLWSGFLNRITPRLQPSFVQVSRSRRRALEPLDWDFVFVDTGFTLTEDLSLLPTLPLFRLSYPLPFPSSIGSSNTITATLSSPATDDACPSTIEDKLLPSRRLQSMFLNRTTPQLQQRNRFDVQAQDQPRAEVSCRMDVFALGTMLLPPALSPFRLAFPPPFPSSFGSSNAITTMPSSPANDASPSTIEYEPSPSRTPCTGFSNQTAPQLQEGPRCDLQDQQRVDVSCRMEVLLLREDRSIACPVSPSSRLSSTLFLKFRILEYYYPDVLKSSQRRLSVNHRGRTFAFDKTLHRVLQPNKPQLQERPRYDLQDRQRADVSCRMEVSSLREACSLACSVSLRGFNTSLLQPWQPLPSMNDIVYAFPTCSCRLTMPRGVRVATHAFKDHQPTPELRRLNIKGRVVFAGWRLCVWRRLSPAPPLFHPLHALDLPPLCTAARTLQTRQDSPCDLEDLPSIMFWIELSNRITPQLQAGEPTLSPALPLFKQLLACPALSSALDAQDRGS</sequence>
<organism evidence="2 3">
    <name type="scientific">Agrocybe chaxingu</name>
    <dbReference type="NCBI Taxonomy" id="84603"/>
    <lineage>
        <taxon>Eukaryota</taxon>
        <taxon>Fungi</taxon>
        <taxon>Dikarya</taxon>
        <taxon>Basidiomycota</taxon>
        <taxon>Agaricomycotina</taxon>
        <taxon>Agaricomycetes</taxon>
        <taxon>Agaricomycetidae</taxon>
        <taxon>Agaricales</taxon>
        <taxon>Agaricineae</taxon>
        <taxon>Strophariaceae</taxon>
        <taxon>Agrocybe</taxon>
    </lineage>
</organism>
<dbReference type="AlphaFoldDB" id="A0A9W8JZE4"/>
<evidence type="ECO:0000313" key="3">
    <source>
        <dbReference type="Proteomes" id="UP001148786"/>
    </source>
</evidence>
<proteinExistence type="predicted"/>
<accession>A0A9W8JZE4</accession>
<evidence type="ECO:0000256" key="1">
    <source>
        <dbReference type="SAM" id="MobiDB-lite"/>
    </source>
</evidence>
<name>A0A9W8JZE4_9AGAR</name>
<reference evidence="2" key="1">
    <citation type="submission" date="2022-07" db="EMBL/GenBank/DDBJ databases">
        <title>Genome Sequence of Agrocybe chaxingu.</title>
        <authorList>
            <person name="Buettner E."/>
        </authorList>
    </citation>
    <scope>NUCLEOTIDE SEQUENCE</scope>
    <source>
        <strain evidence="2">MP-N11</strain>
    </source>
</reference>
<evidence type="ECO:0000313" key="2">
    <source>
        <dbReference type="EMBL" id="KAJ3508215.1"/>
    </source>
</evidence>
<feature type="region of interest" description="Disordered" evidence="1">
    <location>
        <begin position="349"/>
        <end position="375"/>
    </location>
</feature>
<gene>
    <name evidence="2" type="ORF">NLJ89_g5878</name>
</gene>
<dbReference type="Proteomes" id="UP001148786">
    <property type="component" value="Unassembled WGS sequence"/>
</dbReference>
<dbReference type="PROSITE" id="PS51257">
    <property type="entry name" value="PROKAR_LIPOPROTEIN"/>
    <property type="match status" value="1"/>
</dbReference>
<keyword evidence="3" id="KW-1185">Reference proteome</keyword>
<dbReference type="EMBL" id="JANKHO010000582">
    <property type="protein sequence ID" value="KAJ3508215.1"/>
    <property type="molecule type" value="Genomic_DNA"/>
</dbReference>
<comment type="caution">
    <text evidence="2">The sequence shown here is derived from an EMBL/GenBank/DDBJ whole genome shotgun (WGS) entry which is preliminary data.</text>
</comment>
<protein>
    <submittedName>
        <fullName evidence="2">Uncharacterized protein</fullName>
    </submittedName>
</protein>